<dbReference type="EMBL" id="CADCXV010000876">
    <property type="protein sequence ID" value="CAB0037866.1"/>
    <property type="molecule type" value="Genomic_DNA"/>
</dbReference>
<evidence type="ECO:0000313" key="1">
    <source>
        <dbReference type="EMBL" id="CAB0037866.1"/>
    </source>
</evidence>
<sequence>MCSTAKKRSTSVNKVLECLQTLLLLLLLACRTFLCVRPSCVSLFMIKLARAKRE</sequence>
<proteinExistence type="predicted"/>
<evidence type="ECO:0000313" key="2">
    <source>
        <dbReference type="Proteomes" id="UP000479190"/>
    </source>
</evidence>
<dbReference type="Proteomes" id="UP000479190">
    <property type="component" value="Unassembled WGS sequence"/>
</dbReference>
<dbReference type="PROSITE" id="PS51257">
    <property type="entry name" value="PROKAR_LIPOPROTEIN"/>
    <property type="match status" value="1"/>
</dbReference>
<gene>
    <name evidence="1" type="ORF">TBRA_LOCUS9674</name>
</gene>
<protein>
    <submittedName>
        <fullName evidence="1">Uncharacterized protein</fullName>
    </submittedName>
</protein>
<name>A0A6H5IMJ0_9HYME</name>
<keyword evidence="2" id="KW-1185">Reference proteome</keyword>
<accession>A0A6H5IMJ0</accession>
<reference evidence="1 2" key="1">
    <citation type="submission" date="2020-02" db="EMBL/GenBank/DDBJ databases">
        <authorList>
            <person name="Ferguson B K."/>
        </authorList>
    </citation>
    <scope>NUCLEOTIDE SEQUENCE [LARGE SCALE GENOMIC DNA]</scope>
</reference>
<feature type="non-terminal residue" evidence="1">
    <location>
        <position position="54"/>
    </location>
</feature>
<organism evidence="1 2">
    <name type="scientific">Trichogramma brassicae</name>
    <dbReference type="NCBI Taxonomy" id="86971"/>
    <lineage>
        <taxon>Eukaryota</taxon>
        <taxon>Metazoa</taxon>
        <taxon>Ecdysozoa</taxon>
        <taxon>Arthropoda</taxon>
        <taxon>Hexapoda</taxon>
        <taxon>Insecta</taxon>
        <taxon>Pterygota</taxon>
        <taxon>Neoptera</taxon>
        <taxon>Endopterygota</taxon>
        <taxon>Hymenoptera</taxon>
        <taxon>Apocrita</taxon>
        <taxon>Proctotrupomorpha</taxon>
        <taxon>Chalcidoidea</taxon>
        <taxon>Trichogrammatidae</taxon>
        <taxon>Trichogramma</taxon>
    </lineage>
</organism>
<dbReference type="AlphaFoldDB" id="A0A6H5IMJ0"/>